<dbReference type="InterPro" id="IPR016181">
    <property type="entry name" value="Acyl_CoA_acyltransferase"/>
</dbReference>
<dbReference type="PANTHER" id="PTHR30098">
    <property type="entry name" value="LEUCYL/PHENYLALANYL-TRNA--PROTEIN TRANSFERASE"/>
    <property type="match status" value="1"/>
</dbReference>
<gene>
    <name evidence="4" type="ORF">KACC15558_34250</name>
</gene>
<evidence type="ECO:0008006" key="6">
    <source>
        <dbReference type="Google" id="ProtNLM"/>
    </source>
</evidence>
<dbReference type="InterPro" id="IPR004616">
    <property type="entry name" value="Leu/Phe-tRNA_Trfase"/>
</dbReference>
<evidence type="ECO:0000256" key="3">
    <source>
        <dbReference type="ARBA" id="ARBA00023315"/>
    </source>
</evidence>
<dbReference type="SUPFAM" id="SSF55729">
    <property type="entry name" value="Acyl-CoA N-acyltransferases (Nat)"/>
    <property type="match status" value="1"/>
</dbReference>
<keyword evidence="2" id="KW-0808">Transferase</keyword>
<dbReference type="EMBL" id="BAABNP010000024">
    <property type="protein sequence ID" value="GAA5342384.1"/>
    <property type="molecule type" value="Genomic_DNA"/>
</dbReference>
<dbReference type="PANTHER" id="PTHR30098:SF2">
    <property type="entry name" value="LEUCYL_PHENYLALANYL-TRNA--PROTEIN TRANSFERASE"/>
    <property type="match status" value="1"/>
</dbReference>
<accession>A0ABP9U7X3</accession>
<dbReference type="InterPro" id="IPR042203">
    <property type="entry name" value="Leu/Phe-tRNA_Trfase_C"/>
</dbReference>
<dbReference type="RefSeq" id="WP_342039102.1">
    <property type="nucleotide sequence ID" value="NZ_BAABBK010000025.1"/>
</dbReference>
<evidence type="ECO:0000256" key="2">
    <source>
        <dbReference type="ARBA" id="ARBA00022679"/>
    </source>
</evidence>
<dbReference type="Pfam" id="PF03588">
    <property type="entry name" value="Leu_Phe_trans"/>
    <property type="match status" value="1"/>
</dbReference>
<comment type="caution">
    <text evidence="4">The sequence shown here is derived from an EMBL/GenBank/DDBJ whole genome shotgun (WGS) entry which is preliminary data.</text>
</comment>
<organism evidence="4 5">
    <name type="scientific">Brevibacterium ammoniilyticum</name>
    <dbReference type="NCBI Taxonomy" id="1046555"/>
    <lineage>
        <taxon>Bacteria</taxon>
        <taxon>Bacillati</taxon>
        <taxon>Actinomycetota</taxon>
        <taxon>Actinomycetes</taxon>
        <taxon>Micrococcales</taxon>
        <taxon>Brevibacteriaceae</taxon>
        <taxon>Brevibacterium</taxon>
    </lineage>
</organism>
<evidence type="ECO:0000256" key="1">
    <source>
        <dbReference type="ARBA" id="ARBA00022490"/>
    </source>
</evidence>
<dbReference type="Proteomes" id="UP001498935">
    <property type="component" value="Unassembled WGS sequence"/>
</dbReference>
<proteinExistence type="predicted"/>
<keyword evidence="1" id="KW-0963">Cytoplasm</keyword>
<evidence type="ECO:0000313" key="4">
    <source>
        <dbReference type="EMBL" id="GAA5342384.1"/>
    </source>
</evidence>
<keyword evidence="5" id="KW-1185">Reference proteome</keyword>
<name>A0ABP9U7X3_9MICO</name>
<protein>
    <recommendedName>
        <fullName evidence="6">Leucyltransferase</fullName>
    </recommendedName>
</protein>
<sequence length="262" mass="28889">MSLPWHYLARGPLPDEGPVAFDSDLSAENVHAAALAGFYCFPTSSYEQALLNDIRYGADVESGVRWVDHEDPDPYAVAWLNPDPRPIIDLKERRVGRSMRRLARRRTDWRTTIDRAFNDVVAKCAQHHTGVQGTTWITAPLREALRDLHRIGIAHSCEVWDGDQLIGGAFGLQLGAAFTADSQFTGIDGAGKLAVTDLMIRFAQGGGMLFDLQHDTAHARSLGAIPMQRPRYLDALPRLTTGDAVIHTERRSAGHIAELVSV</sequence>
<evidence type="ECO:0000313" key="5">
    <source>
        <dbReference type="Proteomes" id="UP001498935"/>
    </source>
</evidence>
<dbReference type="Gene3D" id="3.40.630.70">
    <property type="entry name" value="Leucyl/phenylalanyl-tRNA-protein transferase, C-terminal domain"/>
    <property type="match status" value="1"/>
</dbReference>
<keyword evidence="3" id="KW-0012">Acyltransferase</keyword>
<reference evidence="4 5" key="1">
    <citation type="submission" date="2024-02" db="EMBL/GenBank/DDBJ databases">
        <title>Characterization of antibiotic resistant novel bacterial strains and their environmental applications.</title>
        <authorList>
            <person name="Manzoor S."/>
            <person name="Abbas S."/>
            <person name="Arshad M."/>
            <person name="Li W.J."/>
            <person name="Ahmed I."/>
        </authorList>
    </citation>
    <scope>NUCLEOTIDE SEQUENCE [LARGE SCALE GENOMIC DNA]</scope>
    <source>
        <strain evidence="4 5">KACC 15558</strain>
    </source>
</reference>